<dbReference type="Pfam" id="PF02470">
    <property type="entry name" value="MlaD"/>
    <property type="match status" value="1"/>
</dbReference>
<dbReference type="GO" id="GO:0005543">
    <property type="term" value="F:phospholipid binding"/>
    <property type="evidence" value="ECO:0007669"/>
    <property type="project" value="TreeGrafter"/>
</dbReference>
<comment type="caution">
    <text evidence="3">The sequence shown here is derived from an EMBL/GenBank/DDBJ whole genome shotgun (WGS) entry which is preliminary data.</text>
</comment>
<dbReference type="InterPro" id="IPR030970">
    <property type="entry name" value="ABC_MlaD"/>
</dbReference>
<evidence type="ECO:0000313" key="4">
    <source>
        <dbReference type="Proteomes" id="UP001055804"/>
    </source>
</evidence>
<keyword evidence="1" id="KW-0472">Membrane</keyword>
<dbReference type="PANTHER" id="PTHR33371:SF4">
    <property type="entry name" value="INTERMEMBRANE PHOSPHOLIPID TRANSPORT SYSTEM BINDING PROTEIN MLAD"/>
    <property type="match status" value="1"/>
</dbReference>
<dbReference type="NCBIfam" id="TIGR04430">
    <property type="entry name" value="OM_asym_MlaD"/>
    <property type="match status" value="1"/>
</dbReference>
<dbReference type="Proteomes" id="UP001055804">
    <property type="component" value="Unassembled WGS sequence"/>
</dbReference>
<dbReference type="EMBL" id="JAMZFT010000001">
    <property type="protein sequence ID" value="MCP1335672.1"/>
    <property type="molecule type" value="Genomic_DNA"/>
</dbReference>
<gene>
    <name evidence="3" type="primary">mlaD</name>
    <name evidence="3" type="ORF">NJQ99_04550</name>
</gene>
<keyword evidence="1" id="KW-1133">Transmembrane helix</keyword>
<reference evidence="3" key="1">
    <citation type="submission" date="2022-06" db="EMBL/GenBank/DDBJ databases">
        <title>Isolation and Genomics of Futiania mangrovii gen. nov., sp. nov., a Rare and Metabolically-versatile member in the Class Alphaproteobacteria.</title>
        <authorList>
            <person name="Liu L."/>
            <person name="Huang W.-C."/>
            <person name="Pan J."/>
            <person name="Li J."/>
            <person name="Huang Y."/>
            <person name="Du H."/>
            <person name="Liu Y."/>
            <person name="Li M."/>
        </authorList>
    </citation>
    <scope>NUCLEOTIDE SEQUENCE</scope>
    <source>
        <strain evidence="3">FT118</strain>
    </source>
</reference>
<feature type="domain" description="Mce/MlaD" evidence="2">
    <location>
        <begin position="36"/>
        <end position="113"/>
    </location>
</feature>
<dbReference type="InterPro" id="IPR003399">
    <property type="entry name" value="Mce/MlaD"/>
</dbReference>
<dbReference type="PANTHER" id="PTHR33371">
    <property type="entry name" value="INTERMEMBRANE PHOSPHOLIPID TRANSPORT SYSTEM BINDING PROTEIN MLAD-RELATED"/>
    <property type="match status" value="1"/>
</dbReference>
<organism evidence="3 4">
    <name type="scientific">Futiania mangrovi</name>
    <dbReference type="NCBI Taxonomy" id="2959716"/>
    <lineage>
        <taxon>Bacteria</taxon>
        <taxon>Pseudomonadati</taxon>
        <taxon>Pseudomonadota</taxon>
        <taxon>Alphaproteobacteria</taxon>
        <taxon>Futianiales</taxon>
        <taxon>Futianiaceae</taxon>
        <taxon>Futiania</taxon>
    </lineage>
</organism>
<sequence length="154" mass="16116">MREKLLETLIGALVLVVAGGFFIYAYSRADTEVSGGYALVANFDRADGLTRGTDVRLSGIKIGQVIDQALDRQTYFAKVTVSIDPTVEIPADSSIRVASEGLLGGAYLSIEPGASDDMMKAGDEFLHTQGAVDLVGLLGQAVFSAGGGKQEDGQ</sequence>
<keyword evidence="1" id="KW-0812">Transmembrane</keyword>
<protein>
    <submittedName>
        <fullName evidence="3">Outer membrane lipid asymmetry maintenance protein MlaD</fullName>
    </submittedName>
</protein>
<evidence type="ECO:0000259" key="2">
    <source>
        <dbReference type="Pfam" id="PF02470"/>
    </source>
</evidence>
<dbReference type="AlphaFoldDB" id="A0A9J6PCY9"/>
<name>A0A9J6PCY9_9PROT</name>
<dbReference type="GO" id="GO:0005548">
    <property type="term" value="F:phospholipid transporter activity"/>
    <property type="evidence" value="ECO:0007669"/>
    <property type="project" value="TreeGrafter"/>
</dbReference>
<accession>A0A9J6PCY9</accession>
<dbReference type="InterPro" id="IPR052336">
    <property type="entry name" value="MlaD_Phospholipid_Transporter"/>
</dbReference>
<feature type="transmembrane region" description="Helical" evidence="1">
    <location>
        <begin position="6"/>
        <end position="26"/>
    </location>
</feature>
<dbReference type="RefSeq" id="WP_269331608.1">
    <property type="nucleotide sequence ID" value="NZ_JAMZFT010000001.1"/>
</dbReference>
<proteinExistence type="predicted"/>
<evidence type="ECO:0000313" key="3">
    <source>
        <dbReference type="EMBL" id="MCP1335672.1"/>
    </source>
</evidence>
<evidence type="ECO:0000256" key="1">
    <source>
        <dbReference type="SAM" id="Phobius"/>
    </source>
</evidence>
<keyword evidence="4" id="KW-1185">Reference proteome</keyword>